<dbReference type="Proteomes" id="UP000886900">
    <property type="component" value="Unassembled WGS sequence"/>
</dbReference>
<proteinExistence type="predicted"/>
<gene>
    <name evidence="1" type="ORF">KVG95_14575</name>
</gene>
<dbReference type="RefSeq" id="WP_217856922.1">
    <property type="nucleotide sequence ID" value="NZ_JAHSTV010000006.1"/>
</dbReference>
<sequence>MTAYGYLGESPLVTERLADFLTHQSAQLIQPAVVIADGEEVDETFFIVNAINTVNAIDQGQSVAERDDDGSIIYFTKTWFLDNAAGMRGNARDRS</sequence>
<reference evidence="1" key="1">
    <citation type="submission" date="2021-06" db="EMBL/GenBank/DDBJ databases">
        <title>Updating the genus Pseudomonas: Description of 43 new species and partition of the Pseudomonas putida group.</title>
        <authorList>
            <person name="Girard L."/>
            <person name="Lood C."/>
            <person name="Vandamme P."/>
            <person name="Rokni-Zadeh H."/>
            <person name="Van Noort V."/>
            <person name="Hofte M."/>
            <person name="Lavigne R."/>
            <person name="De Mot R."/>
        </authorList>
    </citation>
    <scope>NUCLEOTIDE SEQUENCE</scope>
    <source>
        <strain evidence="1">SWRI79</strain>
    </source>
</reference>
<evidence type="ECO:0000313" key="1">
    <source>
        <dbReference type="EMBL" id="MBV4464550.1"/>
    </source>
</evidence>
<comment type="caution">
    <text evidence="1">The sequence shown here is derived from an EMBL/GenBank/DDBJ whole genome shotgun (WGS) entry which is preliminary data.</text>
</comment>
<evidence type="ECO:0000313" key="2">
    <source>
        <dbReference type="Proteomes" id="UP000886900"/>
    </source>
</evidence>
<protein>
    <submittedName>
        <fullName evidence="1">Uncharacterized protein</fullName>
    </submittedName>
</protein>
<accession>A0ABS6PVP7</accession>
<keyword evidence="2" id="KW-1185">Reference proteome</keyword>
<name>A0ABS6PVP7_9PSED</name>
<organism evidence="1 2">
    <name type="scientific">Pseudomonas farris</name>
    <dbReference type="NCBI Taxonomy" id="2841207"/>
    <lineage>
        <taxon>Bacteria</taxon>
        <taxon>Pseudomonadati</taxon>
        <taxon>Pseudomonadota</taxon>
        <taxon>Gammaproteobacteria</taxon>
        <taxon>Pseudomonadales</taxon>
        <taxon>Pseudomonadaceae</taxon>
        <taxon>Pseudomonas</taxon>
    </lineage>
</organism>
<dbReference type="EMBL" id="JAHSTV010000006">
    <property type="protein sequence ID" value="MBV4464550.1"/>
    <property type="molecule type" value="Genomic_DNA"/>
</dbReference>